<dbReference type="InterPro" id="IPR018490">
    <property type="entry name" value="cNMP-bd_dom_sf"/>
</dbReference>
<evidence type="ECO:0000313" key="3">
    <source>
        <dbReference type="Proteomes" id="UP000054937"/>
    </source>
</evidence>
<feature type="domain" description="Cyclic nucleotide-binding" evidence="1">
    <location>
        <begin position="58"/>
        <end position="96"/>
    </location>
</feature>
<protein>
    <submittedName>
        <fullName evidence="2">Cyclic nucleotide-binding protein</fullName>
    </submittedName>
</protein>
<dbReference type="PROSITE" id="PS00889">
    <property type="entry name" value="CNMP_BINDING_2"/>
    <property type="match status" value="1"/>
</dbReference>
<proteinExistence type="predicted"/>
<keyword evidence="3" id="KW-1185">Reference proteome</keyword>
<dbReference type="PROSITE" id="PS50042">
    <property type="entry name" value="CNMP_BINDING_3"/>
    <property type="match status" value="1"/>
</dbReference>
<dbReference type="InterPro" id="IPR014710">
    <property type="entry name" value="RmlC-like_jellyroll"/>
</dbReference>
<dbReference type="OrthoDB" id="289424at2759"/>
<comment type="caution">
    <text evidence="2">The sequence shown here is derived from an EMBL/GenBank/DDBJ whole genome shotgun (WGS) entry which is preliminary data.</text>
</comment>
<reference evidence="2 3" key="1">
    <citation type="journal article" date="2015" name="Sci. Rep.">
        <title>Genome of the facultative scuticociliatosis pathogen Pseudocohnilembus persalinus provides insight into its virulence through horizontal gene transfer.</title>
        <authorList>
            <person name="Xiong J."/>
            <person name="Wang G."/>
            <person name="Cheng J."/>
            <person name="Tian M."/>
            <person name="Pan X."/>
            <person name="Warren A."/>
            <person name="Jiang C."/>
            <person name="Yuan D."/>
            <person name="Miao W."/>
        </authorList>
    </citation>
    <scope>NUCLEOTIDE SEQUENCE [LARGE SCALE GENOMIC DNA]</scope>
    <source>
        <strain evidence="2">36N120E</strain>
    </source>
</reference>
<dbReference type="InterPro" id="IPR000595">
    <property type="entry name" value="cNMP-bd_dom"/>
</dbReference>
<organism evidence="2 3">
    <name type="scientific">Pseudocohnilembus persalinus</name>
    <name type="common">Ciliate</name>
    <dbReference type="NCBI Taxonomy" id="266149"/>
    <lineage>
        <taxon>Eukaryota</taxon>
        <taxon>Sar</taxon>
        <taxon>Alveolata</taxon>
        <taxon>Ciliophora</taxon>
        <taxon>Intramacronucleata</taxon>
        <taxon>Oligohymenophorea</taxon>
        <taxon>Scuticociliatia</taxon>
        <taxon>Philasterida</taxon>
        <taxon>Pseudocohnilembidae</taxon>
        <taxon>Pseudocohnilembus</taxon>
    </lineage>
</organism>
<dbReference type="InParanoid" id="A0A0V0QAL4"/>
<sequence length="315" mass="37505">MEKNILQNEEIYSKQSLDQINSIQTNSMEISYNNLSSQEKCILKKFKGYQHVWTYLPGQNFGELALVHNEKRTATMVCQEDSCVMVLSREGFDSIIKSVYYKTVFKRYQFFEQFDFFKGIQRSILESFLHGLDSKLCKQNYIFYTDGQQLNNKIYFIKSGEIEISQIIDFQELENTNDQSNKKFGKLDTDINFMSSNQPHILNWGEQQKLKKGQNVRQRIVLKGPNCFFGEYEYLNEMQKRLMQAEVKTTAEVYELNAIDLINFLKIYEQGKDAFTLFKNDSNISIQWEKRHLNHESNKMVRIIVFRYSRWYYLN</sequence>
<dbReference type="Gene3D" id="2.60.120.10">
    <property type="entry name" value="Jelly Rolls"/>
    <property type="match status" value="2"/>
</dbReference>
<dbReference type="CDD" id="cd00038">
    <property type="entry name" value="CAP_ED"/>
    <property type="match status" value="1"/>
</dbReference>
<gene>
    <name evidence="2" type="ORF">PPERSA_03973</name>
</gene>
<dbReference type="EMBL" id="LDAU01000217">
    <property type="protein sequence ID" value="KRW99267.1"/>
    <property type="molecule type" value="Genomic_DNA"/>
</dbReference>
<dbReference type="Proteomes" id="UP000054937">
    <property type="component" value="Unassembled WGS sequence"/>
</dbReference>
<dbReference type="Pfam" id="PF00027">
    <property type="entry name" value="cNMP_binding"/>
    <property type="match status" value="1"/>
</dbReference>
<dbReference type="SUPFAM" id="SSF51206">
    <property type="entry name" value="cAMP-binding domain-like"/>
    <property type="match status" value="2"/>
</dbReference>
<accession>A0A0V0QAL4</accession>
<dbReference type="AlphaFoldDB" id="A0A0V0QAL4"/>
<dbReference type="PANTHER" id="PTHR23011">
    <property type="entry name" value="CYCLIC NUCLEOTIDE-BINDING DOMAIN CONTAINING PROTEIN"/>
    <property type="match status" value="1"/>
</dbReference>
<dbReference type="InterPro" id="IPR018488">
    <property type="entry name" value="cNMP-bd_CS"/>
</dbReference>
<dbReference type="PANTHER" id="PTHR23011:SF28">
    <property type="entry name" value="CYCLIC NUCLEOTIDE-BINDING DOMAIN CONTAINING PROTEIN"/>
    <property type="match status" value="1"/>
</dbReference>
<evidence type="ECO:0000259" key="1">
    <source>
        <dbReference type="PROSITE" id="PS50042"/>
    </source>
</evidence>
<name>A0A0V0QAL4_PSEPJ</name>
<evidence type="ECO:0000313" key="2">
    <source>
        <dbReference type="EMBL" id="KRW99267.1"/>
    </source>
</evidence>